<organism evidence="2 3">
    <name type="scientific">Laccaria amethystina LaAM-08-1</name>
    <dbReference type="NCBI Taxonomy" id="1095629"/>
    <lineage>
        <taxon>Eukaryota</taxon>
        <taxon>Fungi</taxon>
        <taxon>Dikarya</taxon>
        <taxon>Basidiomycota</taxon>
        <taxon>Agaricomycotina</taxon>
        <taxon>Agaricomycetes</taxon>
        <taxon>Agaricomycetidae</taxon>
        <taxon>Agaricales</taxon>
        <taxon>Agaricineae</taxon>
        <taxon>Hydnangiaceae</taxon>
        <taxon>Laccaria</taxon>
    </lineage>
</organism>
<feature type="non-terminal residue" evidence="2">
    <location>
        <position position="110"/>
    </location>
</feature>
<feature type="compositionally biased region" description="Pro residues" evidence="1">
    <location>
        <begin position="98"/>
        <end position="110"/>
    </location>
</feature>
<feature type="region of interest" description="Disordered" evidence="1">
    <location>
        <begin position="1"/>
        <end position="110"/>
    </location>
</feature>
<dbReference type="EMBL" id="KN839324">
    <property type="protein sequence ID" value="KIJ90005.1"/>
    <property type="molecule type" value="Genomic_DNA"/>
</dbReference>
<protein>
    <submittedName>
        <fullName evidence="2">Uncharacterized protein</fullName>
    </submittedName>
</protein>
<feature type="compositionally biased region" description="Polar residues" evidence="1">
    <location>
        <begin position="1"/>
        <end position="35"/>
    </location>
</feature>
<dbReference type="Proteomes" id="UP000054477">
    <property type="component" value="Unassembled WGS sequence"/>
</dbReference>
<evidence type="ECO:0000313" key="2">
    <source>
        <dbReference type="EMBL" id="KIJ90005.1"/>
    </source>
</evidence>
<reference evidence="3" key="2">
    <citation type="submission" date="2015-01" db="EMBL/GenBank/DDBJ databases">
        <title>Evolutionary Origins and Diversification of the Mycorrhizal Mutualists.</title>
        <authorList>
            <consortium name="DOE Joint Genome Institute"/>
            <consortium name="Mycorrhizal Genomics Consortium"/>
            <person name="Kohler A."/>
            <person name="Kuo A."/>
            <person name="Nagy L.G."/>
            <person name="Floudas D."/>
            <person name="Copeland A."/>
            <person name="Barry K.W."/>
            <person name="Cichocki N."/>
            <person name="Veneault-Fourrey C."/>
            <person name="LaButti K."/>
            <person name="Lindquist E.A."/>
            <person name="Lipzen A."/>
            <person name="Lundell T."/>
            <person name="Morin E."/>
            <person name="Murat C."/>
            <person name="Riley R."/>
            <person name="Ohm R."/>
            <person name="Sun H."/>
            <person name="Tunlid A."/>
            <person name="Henrissat B."/>
            <person name="Grigoriev I.V."/>
            <person name="Hibbett D.S."/>
            <person name="Martin F."/>
        </authorList>
    </citation>
    <scope>NUCLEOTIDE SEQUENCE [LARGE SCALE GENOMIC DNA]</scope>
    <source>
        <strain evidence="3">LaAM-08-1</strain>
    </source>
</reference>
<sequence length="110" mass="12351">TSAHIQRATPTTSPNYTQTMTTTCEQKPPSTTPRTIDNLPPRYNIHRPLRAPPPTNGDHSPRTNTPPNNMEDPPPTIDNSLPTYNVRRPRTMSTPHVQCPPPYNVHPPRT</sequence>
<dbReference type="HOGENOM" id="CLU_2177012_0_0_1"/>
<dbReference type="AlphaFoldDB" id="A0A0C9WL63"/>
<evidence type="ECO:0000313" key="3">
    <source>
        <dbReference type="Proteomes" id="UP000054477"/>
    </source>
</evidence>
<name>A0A0C9WL63_9AGAR</name>
<accession>A0A0C9WL63</accession>
<reference evidence="2 3" key="1">
    <citation type="submission" date="2014-04" db="EMBL/GenBank/DDBJ databases">
        <authorList>
            <consortium name="DOE Joint Genome Institute"/>
            <person name="Kuo A."/>
            <person name="Kohler A."/>
            <person name="Nagy L.G."/>
            <person name="Floudas D."/>
            <person name="Copeland A."/>
            <person name="Barry K.W."/>
            <person name="Cichocki N."/>
            <person name="Veneault-Fourrey C."/>
            <person name="LaButti K."/>
            <person name="Lindquist E.A."/>
            <person name="Lipzen A."/>
            <person name="Lundell T."/>
            <person name="Morin E."/>
            <person name="Murat C."/>
            <person name="Sun H."/>
            <person name="Tunlid A."/>
            <person name="Henrissat B."/>
            <person name="Grigoriev I.V."/>
            <person name="Hibbett D.S."/>
            <person name="Martin F."/>
            <person name="Nordberg H.P."/>
            <person name="Cantor M.N."/>
            <person name="Hua S.X."/>
        </authorList>
    </citation>
    <scope>NUCLEOTIDE SEQUENCE [LARGE SCALE GENOMIC DNA]</scope>
    <source>
        <strain evidence="2 3">LaAM-08-1</strain>
    </source>
</reference>
<gene>
    <name evidence="2" type="ORF">K443DRAFT_72222</name>
</gene>
<keyword evidence="3" id="KW-1185">Reference proteome</keyword>
<proteinExistence type="predicted"/>
<evidence type="ECO:0000256" key="1">
    <source>
        <dbReference type="SAM" id="MobiDB-lite"/>
    </source>
</evidence>
<feature type="non-terminal residue" evidence="2">
    <location>
        <position position="1"/>
    </location>
</feature>